<evidence type="ECO:0000313" key="7">
    <source>
        <dbReference type="Proteomes" id="UP000672602"/>
    </source>
</evidence>
<dbReference type="PROSITE" id="PS50977">
    <property type="entry name" value="HTH_TETR_2"/>
    <property type="match status" value="1"/>
</dbReference>
<dbReference type="PANTHER" id="PTHR47506:SF1">
    <property type="entry name" value="HTH-TYPE TRANSCRIPTIONAL REGULATOR YJDC"/>
    <property type="match status" value="1"/>
</dbReference>
<evidence type="ECO:0000256" key="3">
    <source>
        <dbReference type="ARBA" id="ARBA00023163"/>
    </source>
</evidence>
<proteinExistence type="predicted"/>
<dbReference type="Proteomes" id="UP000672602">
    <property type="component" value="Unassembled WGS sequence"/>
</dbReference>
<dbReference type="Gene3D" id="1.10.10.60">
    <property type="entry name" value="Homeodomain-like"/>
    <property type="match status" value="1"/>
</dbReference>
<keyword evidence="3" id="KW-0804">Transcription</keyword>
<organism evidence="6 7">
    <name type="scientific">Marivibrio halodurans</name>
    <dbReference type="NCBI Taxonomy" id="2039722"/>
    <lineage>
        <taxon>Bacteria</taxon>
        <taxon>Pseudomonadati</taxon>
        <taxon>Pseudomonadota</taxon>
        <taxon>Alphaproteobacteria</taxon>
        <taxon>Rhodospirillales</taxon>
        <taxon>Rhodospirillaceae</taxon>
        <taxon>Marivibrio</taxon>
    </lineage>
</organism>
<evidence type="ECO:0000256" key="4">
    <source>
        <dbReference type="PROSITE-ProRule" id="PRU00335"/>
    </source>
</evidence>
<dbReference type="SUPFAM" id="SSF48498">
    <property type="entry name" value="Tetracyclin repressor-like, C-terminal domain"/>
    <property type="match status" value="1"/>
</dbReference>
<comment type="caution">
    <text evidence="6">The sequence shown here is derived from an EMBL/GenBank/DDBJ whole genome shotgun (WGS) entry which is preliminary data.</text>
</comment>
<dbReference type="PANTHER" id="PTHR47506">
    <property type="entry name" value="TRANSCRIPTIONAL REGULATORY PROTEIN"/>
    <property type="match status" value="1"/>
</dbReference>
<dbReference type="InterPro" id="IPR036271">
    <property type="entry name" value="Tet_transcr_reg_TetR-rel_C_sf"/>
</dbReference>
<dbReference type="GO" id="GO:0003677">
    <property type="term" value="F:DNA binding"/>
    <property type="evidence" value="ECO:0007669"/>
    <property type="project" value="UniProtKB-UniRule"/>
</dbReference>
<accession>A0A8J7UZD2</accession>
<dbReference type="Pfam" id="PF00440">
    <property type="entry name" value="TetR_N"/>
    <property type="match status" value="1"/>
</dbReference>
<reference evidence="6" key="1">
    <citation type="submission" date="2021-04" db="EMBL/GenBank/DDBJ databases">
        <authorList>
            <person name="Zhang D.-C."/>
        </authorList>
    </citation>
    <scope>NUCLEOTIDE SEQUENCE</scope>
    <source>
        <strain evidence="6">CGMCC 1.15697</strain>
    </source>
</reference>
<keyword evidence="1" id="KW-0805">Transcription regulation</keyword>
<feature type="domain" description="HTH tetR-type" evidence="5">
    <location>
        <begin position="1"/>
        <end position="53"/>
    </location>
</feature>
<dbReference type="AlphaFoldDB" id="A0A8J7UZD2"/>
<evidence type="ECO:0000256" key="1">
    <source>
        <dbReference type="ARBA" id="ARBA00023015"/>
    </source>
</evidence>
<gene>
    <name evidence="6" type="ORF">KAJ83_00935</name>
</gene>
<feature type="DNA-binding region" description="H-T-H motif" evidence="4">
    <location>
        <begin position="16"/>
        <end position="35"/>
    </location>
</feature>
<dbReference type="RefSeq" id="WP_210680139.1">
    <property type="nucleotide sequence ID" value="NZ_JAGMWN010000001.1"/>
</dbReference>
<dbReference type="InterPro" id="IPR009057">
    <property type="entry name" value="Homeodomain-like_sf"/>
</dbReference>
<keyword evidence="7" id="KW-1185">Reference proteome</keyword>
<name>A0A8J7UZD2_9PROT</name>
<sequence>MAARNLFARHGYSRTSLDALTDAMGINRSSFYASFGSKRDVLLRALESYCRAQYADFRTAIEGAPTPMAGARAMIAMVVNAHGGRHGCFAVNCIGELAPSDPEVDHILRAHMADSETLLADALSRAGASDPRGRAKAALALALGAIALRKAGSAPESIERIVQDGLDALFG</sequence>
<evidence type="ECO:0000259" key="5">
    <source>
        <dbReference type="PROSITE" id="PS50977"/>
    </source>
</evidence>
<dbReference type="SUPFAM" id="SSF46689">
    <property type="entry name" value="Homeodomain-like"/>
    <property type="match status" value="1"/>
</dbReference>
<evidence type="ECO:0000256" key="2">
    <source>
        <dbReference type="ARBA" id="ARBA00023125"/>
    </source>
</evidence>
<dbReference type="EMBL" id="JAGMWN010000001">
    <property type="protein sequence ID" value="MBP5855556.1"/>
    <property type="molecule type" value="Genomic_DNA"/>
</dbReference>
<evidence type="ECO:0000313" key="6">
    <source>
        <dbReference type="EMBL" id="MBP5855556.1"/>
    </source>
</evidence>
<dbReference type="Gene3D" id="1.10.357.10">
    <property type="entry name" value="Tetracycline Repressor, domain 2"/>
    <property type="match status" value="1"/>
</dbReference>
<keyword evidence="2 4" id="KW-0238">DNA-binding</keyword>
<protein>
    <submittedName>
        <fullName evidence="6">Helix-turn-helix transcriptional regulator</fullName>
    </submittedName>
</protein>
<dbReference type="InterPro" id="IPR001647">
    <property type="entry name" value="HTH_TetR"/>
</dbReference>